<sequence length="165" mass="18371">MNPQTFVLQARLCDRATALKGRTTEAHDQAKGLIERAEGCLAVLDHLRQSTAAAASAFPEGDTGLFIEELRRSESGWHDQLKMLRALLTELMDQTQSTRSEIESLAVLALRAQTAPETIADAGRAIETSEVHFQEVVAQLEATQLWFERFDMQINTIIAHLPKSR</sequence>
<reference evidence="2" key="1">
    <citation type="journal article" date="2019" name="Int. J. Syst. Evol. Microbiol.">
        <title>The Global Catalogue of Microorganisms (GCM) 10K type strain sequencing project: providing services to taxonomists for standard genome sequencing and annotation.</title>
        <authorList>
            <consortium name="The Broad Institute Genomics Platform"/>
            <consortium name="The Broad Institute Genome Sequencing Center for Infectious Disease"/>
            <person name="Wu L."/>
            <person name="Ma J."/>
        </authorList>
    </citation>
    <scope>NUCLEOTIDE SEQUENCE [LARGE SCALE GENOMIC DNA]</scope>
    <source>
        <strain evidence="2">CGMCC 1.15103</strain>
    </source>
</reference>
<evidence type="ECO:0000313" key="1">
    <source>
        <dbReference type="EMBL" id="GGC42056.1"/>
    </source>
</evidence>
<dbReference type="RefSeq" id="WP_115778208.1">
    <property type="nucleotide sequence ID" value="NZ_BMHL01000004.1"/>
</dbReference>
<evidence type="ECO:0000313" key="2">
    <source>
        <dbReference type="Proteomes" id="UP000602004"/>
    </source>
</evidence>
<protein>
    <recommendedName>
        <fullName evidence="3">Chemotaxis protein</fullName>
    </recommendedName>
</protein>
<organism evidence="1 2">
    <name type="scientific">Paraburkholderia caffeinilytica</name>
    <dbReference type="NCBI Taxonomy" id="1761016"/>
    <lineage>
        <taxon>Bacteria</taxon>
        <taxon>Pseudomonadati</taxon>
        <taxon>Pseudomonadota</taxon>
        <taxon>Betaproteobacteria</taxon>
        <taxon>Burkholderiales</taxon>
        <taxon>Burkholderiaceae</taxon>
        <taxon>Paraburkholderia</taxon>
    </lineage>
</organism>
<accession>A0ABQ1MKI7</accession>
<dbReference type="EMBL" id="BMHL01000004">
    <property type="protein sequence ID" value="GGC42056.1"/>
    <property type="molecule type" value="Genomic_DNA"/>
</dbReference>
<dbReference type="Proteomes" id="UP000602004">
    <property type="component" value="Unassembled WGS sequence"/>
</dbReference>
<keyword evidence="2" id="KW-1185">Reference proteome</keyword>
<evidence type="ECO:0008006" key="3">
    <source>
        <dbReference type="Google" id="ProtNLM"/>
    </source>
</evidence>
<proteinExistence type="predicted"/>
<gene>
    <name evidence="1" type="ORF">GCM10011400_31190</name>
</gene>
<comment type="caution">
    <text evidence="1">The sequence shown here is derived from an EMBL/GenBank/DDBJ whole genome shotgun (WGS) entry which is preliminary data.</text>
</comment>
<name>A0ABQ1MKI7_9BURK</name>